<name>A0ABW9WMP4_9BURK</name>
<accession>A0ABW9WMP4</accession>
<protein>
    <recommendedName>
        <fullName evidence="3">Response regulator</fullName>
    </recommendedName>
</protein>
<sequence length="59" mass="6842">MGTRVRGYDGYSLKLFPLVGARRRRCRFLRCGRARELIKQTNPDVLTLDVEMPKMDGLD</sequence>
<proteinExistence type="predicted"/>
<gene>
    <name evidence="1" type="ORF">GTP55_22645</name>
</gene>
<evidence type="ECO:0000313" key="2">
    <source>
        <dbReference type="Proteomes" id="UP000466332"/>
    </source>
</evidence>
<dbReference type="EMBL" id="WWCS01000018">
    <property type="protein sequence ID" value="MYN42156.1"/>
    <property type="molecule type" value="Genomic_DNA"/>
</dbReference>
<organism evidence="1 2">
    <name type="scientific">Duganella margarita</name>
    <dbReference type="NCBI Taxonomy" id="2692170"/>
    <lineage>
        <taxon>Bacteria</taxon>
        <taxon>Pseudomonadati</taxon>
        <taxon>Pseudomonadota</taxon>
        <taxon>Betaproteobacteria</taxon>
        <taxon>Burkholderiales</taxon>
        <taxon>Oxalobacteraceae</taxon>
        <taxon>Telluria group</taxon>
        <taxon>Duganella</taxon>
    </lineage>
</organism>
<evidence type="ECO:0008006" key="3">
    <source>
        <dbReference type="Google" id="ProtNLM"/>
    </source>
</evidence>
<dbReference type="InterPro" id="IPR011006">
    <property type="entry name" value="CheY-like_superfamily"/>
</dbReference>
<keyword evidence="2" id="KW-1185">Reference proteome</keyword>
<reference evidence="1 2" key="1">
    <citation type="submission" date="2019-12" db="EMBL/GenBank/DDBJ databases">
        <title>Novel species isolated from a subtropical stream in China.</title>
        <authorList>
            <person name="Lu H."/>
        </authorList>
    </citation>
    <scope>NUCLEOTIDE SEQUENCE [LARGE SCALE GENOMIC DNA]</scope>
    <source>
        <strain evidence="1 2">FT109W</strain>
    </source>
</reference>
<comment type="caution">
    <text evidence="1">The sequence shown here is derived from an EMBL/GenBank/DDBJ whole genome shotgun (WGS) entry which is preliminary data.</text>
</comment>
<dbReference type="SUPFAM" id="SSF52172">
    <property type="entry name" value="CheY-like"/>
    <property type="match status" value="1"/>
</dbReference>
<dbReference type="InterPro" id="IPR013785">
    <property type="entry name" value="Aldolase_TIM"/>
</dbReference>
<feature type="non-terminal residue" evidence="1">
    <location>
        <position position="59"/>
    </location>
</feature>
<dbReference type="Proteomes" id="UP000466332">
    <property type="component" value="Unassembled WGS sequence"/>
</dbReference>
<dbReference type="Gene3D" id="3.20.20.70">
    <property type="entry name" value="Aldolase class I"/>
    <property type="match status" value="1"/>
</dbReference>
<evidence type="ECO:0000313" key="1">
    <source>
        <dbReference type="EMBL" id="MYN42156.1"/>
    </source>
</evidence>